<feature type="compositionally biased region" description="Polar residues" evidence="8">
    <location>
        <begin position="148"/>
        <end position="161"/>
    </location>
</feature>
<evidence type="ECO:0000256" key="7">
    <source>
        <dbReference type="SAM" id="Coils"/>
    </source>
</evidence>
<dbReference type="PROSITE" id="PS50089">
    <property type="entry name" value="ZF_RING_2"/>
    <property type="match status" value="1"/>
</dbReference>
<keyword evidence="6" id="KW-0479">Metal-binding</keyword>
<evidence type="ECO:0000256" key="3">
    <source>
        <dbReference type="ARBA" id="ARBA00022801"/>
    </source>
</evidence>
<dbReference type="SMART" id="SM00487">
    <property type="entry name" value="DEXDc"/>
    <property type="match status" value="1"/>
</dbReference>
<accession>A0A9W9K099</accession>
<dbReference type="InterPro" id="IPR050628">
    <property type="entry name" value="SNF2_RAD54_helicase_TF"/>
</dbReference>
<dbReference type="SMART" id="SM00184">
    <property type="entry name" value="RING"/>
    <property type="match status" value="1"/>
</dbReference>
<evidence type="ECO:0000256" key="2">
    <source>
        <dbReference type="ARBA" id="ARBA00022741"/>
    </source>
</evidence>
<dbReference type="GO" id="GO:0016787">
    <property type="term" value="F:hydrolase activity"/>
    <property type="evidence" value="ECO:0007669"/>
    <property type="project" value="UniProtKB-KW"/>
</dbReference>
<feature type="coiled-coil region" evidence="7">
    <location>
        <begin position="194"/>
        <end position="264"/>
    </location>
</feature>
<reference evidence="12" key="1">
    <citation type="submission" date="2022-11" db="EMBL/GenBank/DDBJ databases">
        <authorList>
            <person name="Petersen C."/>
        </authorList>
    </citation>
    <scope>NUCLEOTIDE SEQUENCE</scope>
    <source>
        <strain evidence="12">IBT 30069</strain>
    </source>
</reference>
<dbReference type="Pfam" id="PF00271">
    <property type="entry name" value="Helicase_C"/>
    <property type="match status" value="1"/>
</dbReference>
<dbReference type="SUPFAM" id="SSF57850">
    <property type="entry name" value="RING/U-box"/>
    <property type="match status" value="1"/>
</dbReference>
<feature type="region of interest" description="Disordered" evidence="8">
    <location>
        <begin position="911"/>
        <end position="974"/>
    </location>
</feature>
<name>A0A9W9K099_9EURO</name>
<dbReference type="CDD" id="cd18793">
    <property type="entry name" value="SF2_C_SNF"/>
    <property type="match status" value="1"/>
</dbReference>
<keyword evidence="5" id="KW-0067">ATP-binding</keyword>
<dbReference type="CDD" id="cd16449">
    <property type="entry name" value="RING-HC"/>
    <property type="match status" value="1"/>
</dbReference>
<dbReference type="InterPro" id="IPR038718">
    <property type="entry name" value="SNF2-like_sf"/>
</dbReference>
<dbReference type="GO" id="GO:0008094">
    <property type="term" value="F:ATP-dependent activity, acting on DNA"/>
    <property type="evidence" value="ECO:0007669"/>
    <property type="project" value="TreeGrafter"/>
</dbReference>
<feature type="compositionally biased region" description="Low complexity" evidence="8">
    <location>
        <begin position="66"/>
        <end position="77"/>
    </location>
</feature>
<dbReference type="Gene3D" id="3.40.50.300">
    <property type="entry name" value="P-loop containing nucleotide triphosphate hydrolases"/>
    <property type="match status" value="1"/>
</dbReference>
<keyword evidence="7" id="KW-0175">Coiled coil</keyword>
<keyword evidence="3" id="KW-0378">Hydrolase</keyword>
<keyword evidence="4" id="KW-0347">Helicase</keyword>
<evidence type="ECO:0000256" key="6">
    <source>
        <dbReference type="PROSITE-ProRule" id="PRU00175"/>
    </source>
</evidence>
<feature type="compositionally biased region" description="Polar residues" evidence="8">
    <location>
        <begin position="96"/>
        <end position="121"/>
    </location>
</feature>
<evidence type="ECO:0000313" key="12">
    <source>
        <dbReference type="EMBL" id="KAJ5087362.1"/>
    </source>
</evidence>
<dbReference type="InterPro" id="IPR000330">
    <property type="entry name" value="SNF2_N"/>
</dbReference>
<evidence type="ECO:0000259" key="11">
    <source>
        <dbReference type="PROSITE" id="PS51194"/>
    </source>
</evidence>
<sequence>MAEPAKDEEFERTLKSLLEDVDFYNFILQDQQTSAPDDHDAIAETRDHINRLQTDLSKLLGNVALASPQPSAPATPQRLPQQHTATPPVLTTTPLGMSSQTPSRVGDPSSTPGSYWPSSAPSPFLPRQDPPIQPHYGMNGHNLLPRPSAQSYYPGPSSSRVQLPAFSAPGSRKREREDSISLHSPRQPFKKATVNNSQRRIEELENKLVFQLEENRRTYASMKSPEEVRKSARLEGLSEEQVLLDIAEEEAENAKCIKTFIQAEKDEEYARMIQAQDDDYYAESHPSKQPSFNIPDRTQGPPAVVKQEPYSNLQMKYRNNNPIPLDSDDDIEEITPDIFFSGGRGTLPWPSQSIPNKGGLYPPQSRPLMPMPGGFPGMPPSMAMGNPHPSWNPMMKLGPPAPSSLPYPSQLLGSTPTRSLPWMNPHPEIKAFDLIREQQDMEEDTIDFEAYKESDFPEDIKNLLTGIKNINDATKADNDEKPQALKVTLMKHQTIGLAWLKAKEESNHKGGILADDMGLGKTIQTIALMVARPPTDPERHPSLIVAPKALMEQWRLEINRHVNPSHKLSVFVFHGLAGRNIPWREIRKHDVIITTFGTLTANYKYIQQSEKLQEEGKDAGIVRQVREKAVMYGPAAKWHRVIVDEAQNIKNPSAKSAKACCRIDATYRWCLTGTPMMNRLEDFQSLLAFLRIRPYNNKEKFKRDFVKPIKAAWGDDHIMKQLRVLVKSVCLRRTKKTKIDGQPILQLPPKVIEKIHVVFNEEEKAVYDELSSDTQRVITRYLDNGTLGKNYSHVLVLLLRLRQCCDHPLLIRGFNSDGSTAVQGVDLVANAKLLSAATVERIKHNTDDDDGACPICMDSVENAVIYIPCGHSLCSECFARISDPTMLARQDSDAPGMIKCQNCRGPVDPLKVTDSTSFKKAHDPVDPAEEGSDESAQQTEDSSSEAYDTDSDSGTDPNGSDDKPKKKSLADLRTAGLRNKAEKKKYLRRLEKMWTPSAKIDKCIEILQANENRGNGEKTIVFSQFTSLLDLLEIPMKRRGWAYVRFDGTMNIHDRNASVAAFTDDPDCKVMIVSLKAGNAGLNLIAASHVILFDPFWNPYVEDQAIDRAHRIGQTKDVFVHRLLIEGTVEDRIVELQEKKRELIGGALDEGGTMNVTRLDARELAYLFGVTT</sequence>
<gene>
    <name evidence="12" type="ORF">N7456_010978</name>
</gene>
<comment type="caution">
    <text evidence="12">The sequence shown here is derived from an EMBL/GenBank/DDBJ whole genome shotgun (WGS) entry which is preliminary data.</text>
</comment>
<feature type="domain" description="Helicase C-terminal" evidence="11">
    <location>
        <begin position="999"/>
        <end position="1160"/>
    </location>
</feature>
<evidence type="ECO:0000313" key="13">
    <source>
        <dbReference type="Proteomes" id="UP001149165"/>
    </source>
</evidence>
<dbReference type="EMBL" id="JAPQKH010000007">
    <property type="protein sequence ID" value="KAJ5087362.1"/>
    <property type="molecule type" value="Genomic_DNA"/>
</dbReference>
<feature type="domain" description="Helicase ATP-binding" evidence="10">
    <location>
        <begin position="502"/>
        <end position="693"/>
    </location>
</feature>
<dbReference type="SUPFAM" id="SSF52540">
    <property type="entry name" value="P-loop containing nucleoside triphosphate hydrolases"/>
    <property type="match status" value="2"/>
</dbReference>
<keyword evidence="2" id="KW-0547">Nucleotide-binding</keyword>
<keyword evidence="6" id="KW-0863">Zinc-finger</keyword>
<dbReference type="InterPro" id="IPR001841">
    <property type="entry name" value="Znf_RING"/>
</dbReference>
<dbReference type="PANTHER" id="PTHR45626:SF16">
    <property type="entry name" value="ATP-DEPENDENT HELICASE ULS1"/>
    <property type="match status" value="1"/>
</dbReference>
<dbReference type="Gene3D" id="3.40.50.10810">
    <property type="entry name" value="Tandem AAA-ATPase domain"/>
    <property type="match status" value="1"/>
</dbReference>
<dbReference type="GO" id="GO:0005634">
    <property type="term" value="C:nucleus"/>
    <property type="evidence" value="ECO:0007669"/>
    <property type="project" value="TreeGrafter"/>
</dbReference>
<feature type="domain" description="RING-type" evidence="9">
    <location>
        <begin position="853"/>
        <end position="904"/>
    </location>
</feature>
<evidence type="ECO:0000256" key="8">
    <source>
        <dbReference type="SAM" id="MobiDB-lite"/>
    </source>
</evidence>
<dbReference type="Pfam" id="PF13923">
    <property type="entry name" value="zf-C3HC4_2"/>
    <property type="match status" value="1"/>
</dbReference>
<dbReference type="GO" id="GO:0000724">
    <property type="term" value="P:double-strand break repair via homologous recombination"/>
    <property type="evidence" value="ECO:0007669"/>
    <property type="project" value="TreeGrafter"/>
</dbReference>
<dbReference type="GO" id="GO:0005524">
    <property type="term" value="F:ATP binding"/>
    <property type="evidence" value="ECO:0007669"/>
    <property type="project" value="UniProtKB-KW"/>
</dbReference>
<feature type="compositionally biased region" description="Polar residues" evidence="8">
    <location>
        <begin position="934"/>
        <end position="946"/>
    </location>
</feature>
<evidence type="ECO:0000256" key="1">
    <source>
        <dbReference type="ARBA" id="ARBA00007025"/>
    </source>
</evidence>
<dbReference type="AlphaFoldDB" id="A0A9W9K099"/>
<dbReference type="PROSITE" id="PS51192">
    <property type="entry name" value="HELICASE_ATP_BIND_1"/>
    <property type="match status" value="1"/>
</dbReference>
<proteinExistence type="inferred from homology"/>
<dbReference type="Pfam" id="PF00176">
    <property type="entry name" value="SNF2-rel_dom"/>
    <property type="match status" value="1"/>
</dbReference>
<evidence type="ECO:0000256" key="5">
    <source>
        <dbReference type="ARBA" id="ARBA00022840"/>
    </source>
</evidence>
<evidence type="ECO:0000256" key="4">
    <source>
        <dbReference type="ARBA" id="ARBA00022806"/>
    </source>
</evidence>
<keyword evidence="6" id="KW-0862">Zinc</keyword>
<feature type="region of interest" description="Disordered" evidence="8">
    <location>
        <begin position="281"/>
        <end position="301"/>
    </location>
</feature>
<dbReference type="OrthoDB" id="423559at2759"/>
<comment type="similarity">
    <text evidence="1">Belongs to the SNF2/RAD54 helicase family.</text>
</comment>
<dbReference type="Proteomes" id="UP001149165">
    <property type="component" value="Unassembled WGS sequence"/>
</dbReference>
<dbReference type="InterPro" id="IPR049730">
    <property type="entry name" value="SNF2/RAD54-like_C"/>
</dbReference>
<feature type="region of interest" description="Disordered" evidence="8">
    <location>
        <begin position="66"/>
        <end position="187"/>
    </location>
</feature>
<feature type="compositionally biased region" description="Low complexity" evidence="8">
    <location>
        <begin position="84"/>
        <end position="95"/>
    </location>
</feature>
<evidence type="ECO:0000259" key="9">
    <source>
        <dbReference type="PROSITE" id="PS50089"/>
    </source>
</evidence>
<dbReference type="InterPro" id="IPR014001">
    <property type="entry name" value="Helicase_ATP-bd"/>
</dbReference>
<dbReference type="CDD" id="cd18008">
    <property type="entry name" value="DEXDc_SHPRH-like"/>
    <property type="match status" value="1"/>
</dbReference>
<protein>
    <submittedName>
        <fullName evidence="12">Uncharacterized protein</fullName>
    </submittedName>
</protein>
<evidence type="ECO:0000259" key="10">
    <source>
        <dbReference type="PROSITE" id="PS51192"/>
    </source>
</evidence>
<dbReference type="GO" id="GO:0004386">
    <property type="term" value="F:helicase activity"/>
    <property type="evidence" value="ECO:0007669"/>
    <property type="project" value="UniProtKB-KW"/>
</dbReference>
<dbReference type="Gene3D" id="3.30.40.10">
    <property type="entry name" value="Zinc/RING finger domain, C3HC4 (zinc finger)"/>
    <property type="match status" value="1"/>
</dbReference>
<dbReference type="SMART" id="SM00490">
    <property type="entry name" value="HELICc"/>
    <property type="match status" value="1"/>
</dbReference>
<dbReference type="InterPro" id="IPR001650">
    <property type="entry name" value="Helicase_C-like"/>
</dbReference>
<dbReference type="InterPro" id="IPR027417">
    <property type="entry name" value="P-loop_NTPase"/>
</dbReference>
<dbReference type="PROSITE" id="PS51194">
    <property type="entry name" value="HELICASE_CTER"/>
    <property type="match status" value="1"/>
</dbReference>
<reference evidence="12" key="2">
    <citation type="journal article" date="2023" name="IMA Fungus">
        <title>Comparative genomic study of the Penicillium genus elucidates a diverse pangenome and 15 lateral gene transfer events.</title>
        <authorList>
            <person name="Petersen C."/>
            <person name="Sorensen T."/>
            <person name="Nielsen M.R."/>
            <person name="Sondergaard T.E."/>
            <person name="Sorensen J.L."/>
            <person name="Fitzpatrick D.A."/>
            <person name="Frisvad J.C."/>
            <person name="Nielsen K.L."/>
        </authorList>
    </citation>
    <scope>NUCLEOTIDE SEQUENCE</scope>
    <source>
        <strain evidence="12">IBT 30069</strain>
    </source>
</reference>
<dbReference type="GO" id="GO:0005737">
    <property type="term" value="C:cytoplasm"/>
    <property type="evidence" value="ECO:0007669"/>
    <property type="project" value="TreeGrafter"/>
</dbReference>
<dbReference type="PANTHER" id="PTHR45626">
    <property type="entry name" value="TRANSCRIPTION TERMINATION FACTOR 2-RELATED"/>
    <property type="match status" value="1"/>
</dbReference>
<dbReference type="GO" id="GO:0008270">
    <property type="term" value="F:zinc ion binding"/>
    <property type="evidence" value="ECO:0007669"/>
    <property type="project" value="UniProtKB-KW"/>
</dbReference>
<organism evidence="12 13">
    <name type="scientific">Penicillium angulare</name>
    <dbReference type="NCBI Taxonomy" id="116970"/>
    <lineage>
        <taxon>Eukaryota</taxon>
        <taxon>Fungi</taxon>
        <taxon>Dikarya</taxon>
        <taxon>Ascomycota</taxon>
        <taxon>Pezizomycotina</taxon>
        <taxon>Eurotiomycetes</taxon>
        <taxon>Eurotiomycetidae</taxon>
        <taxon>Eurotiales</taxon>
        <taxon>Aspergillaceae</taxon>
        <taxon>Penicillium</taxon>
    </lineage>
</organism>
<dbReference type="InterPro" id="IPR013083">
    <property type="entry name" value="Znf_RING/FYVE/PHD"/>
</dbReference>
<feature type="compositionally biased region" description="Basic and acidic residues" evidence="8">
    <location>
        <begin position="960"/>
        <end position="970"/>
    </location>
</feature>
<keyword evidence="13" id="KW-1185">Reference proteome</keyword>